<dbReference type="EMBL" id="JAAVJR010000014">
    <property type="protein sequence ID" value="NJW54187.1"/>
    <property type="molecule type" value="Genomic_DNA"/>
</dbReference>
<evidence type="ECO:0000313" key="8">
    <source>
        <dbReference type="Proteomes" id="UP000703674"/>
    </source>
</evidence>
<dbReference type="RefSeq" id="WP_168139276.1">
    <property type="nucleotide sequence ID" value="NZ_JAAVJR010000014.1"/>
</dbReference>
<evidence type="ECO:0000256" key="2">
    <source>
        <dbReference type="ARBA" id="ARBA00022692"/>
    </source>
</evidence>
<protein>
    <submittedName>
        <fullName evidence="7">DUF1232 domain-containing protein</fullName>
    </submittedName>
</protein>
<dbReference type="Proteomes" id="UP000703674">
    <property type="component" value="Unassembled WGS sequence"/>
</dbReference>
<evidence type="ECO:0000313" key="7">
    <source>
        <dbReference type="EMBL" id="NJW54187.1"/>
    </source>
</evidence>
<reference evidence="7 8" key="1">
    <citation type="submission" date="2020-03" db="EMBL/GenBank/DDBJ databases">
        <title>Salinimicrobium sp. nov, isolated from SCS.</title>
        <authorList>
            <person name="Cao W.R."/>
        </authorList>
    </citation>
    <scope>NUCLEOTIDE SEQUENCE [LARGE SCALE GENOMIC DNA]</scope>
    <source>
        <strain evidence="8">J15B91</strain>
    </source>
</reference>
<evidence type="ECO:0000256" key="4">
    <source>
        <dbReference type="ARBA" id="ARBA00023136"/>
    </source>
</evidence>
<gene>
    <name evidence="7" type="ORF">HC175_14815</name>
</gene>
<sequence length="139" mass="15952">MKLNMLEDVKKKINEDYLKSEISKVDDGDLDMVMKNKDAIDKKLQGAGMKKYAELGKLMFGMLKDYRKGVYTHVPWFTIAALGLTLLYVFNPMDLLPDFIPGVGYVDDFALFTVALRFVQSDLHSYLDWKIDEAKNKNS</sequence>
<feature type="domain" description="DUF1232" evidence="6">
    <location>
        <begin position="79"/>
        <end position="113"/>
    </location>
</feature>
<comment type="caution">
    <text evidence="7">The sequence shown here is derived from an EMBL/GenBank/DDBJ whole genome shotgun (WGS) entry which is preliminary data.</text>
</comment>
<dbReference type="InterPro" id="IPR010652">
    <property type="entry name" value="DUF1232"/>
</dbReference>
<feature type="transmembrane region" description="Helical" evidence="5">
    <location>
        <begin position="70"/>
        <end position="90"/>
    </location>
</feature>
<evidence type="ECO:0000256" key="1">
    <source>
        <dbReference type="ARBA" id="ARBA00004127"/>
    </source>
</evidence>
<dbReference type="Pfam" id="PF06803">
    <property type="entry name" value="DUF1232"/>
    <property type="match status" value="1"/>
</dbReference>
<keyword evidence="2 5" id="KW-0812">Transmembrane</keyword>
<evidence type="ECO:0000256" key="3">
    <source>
        <dbReference type="ARBA" id="ARBA00022989"/>
    </source>
</evidence>
<evidence type="ECO:0000256" key="5">
    <source>
        <dbReference type="SAM" id="Phobius"/>
    </source>
</evidence>
<organism evidence="7 8">
    <name type="scientific">Salinimicrobium oceani</name>
    <dbReference type="NCBI Taxonomy" id="2722702"/>
    <lineage>
        <taxon>Bacteria</taxon>
        <taxon>Pseudomonadati</taxon>
        <taxon>Bacteroidota</taxon>
        <taxon>Flavobacteriia</taxon>
        <taxon>Flavobacteriales</taxon>
        <taxon>Flavobacteriaceae</taxon>
        <taxon>Salinimicrobium</taxon>
    </lineage>
</organism>
<comment type="subcellular location">
    <subcellularLocation>
        <location evidence="1">Endomembrane system</location>
        <topology evidence="1">Multi-pass membrane protein</topology>
    </subcellularLocation>
</comment>
<keyword evidence="8" id="KW-1185">Reference proteome</keyword>
<name>A0ABX1D250_9FLAO</name>
<accession>A0ABX1D250</accession>
<keyword evidence="3 5" id="KW-1133">Transmembrane helix</keyword>
<evidence type="ECO:0000259" key="6">
    <source>
        <dbReference type="Pfam" id="PF06803"/>
    </source>
</evidence>
<keyword evidence="4 5" id="KW-0472">Membrane</keyword>
<proteinExistence type="predicted"/>